<reference evidence="1" key="1">
    <citation type="submission" date="2021-04" db="EMBL/GenBank/DDBJ databases">
        <title>Genome sequence of Woronichinia naegeliana from Washington state freshwater lake bloom.</title>
        <authorList>
            <person name="Dreher T.W."/>
        </authorList>
    </citation>
    <scope>NUCLEOTIDE SEQUENCE</scope>
    <source>
        <strain evidence="1">WA131</strain>
    </source>
</reference>
<accession>A0A977KX26</accession>
<dbReference type="EMBL" id="CP073041">
    <property type="protein sequence ID" value="UXE61478.1"/>
    <property type="molecule type" value="Genomic_DNA"/>
</dbReference>
<evidence type="ECO:0000313" key="1">
    <source>
        <dbReference type="EMBL" id="UXE61478.1"/>
    </source>
</evidence>
<dbReference type="AlphaFoldDB" id="A0A977KX26"/>
<dbReference type="Proteomes" id="UP001065613">
    <property type="component" value="Chromosome"/>
</dbReference>
<dbReference type="KEGG" id="wna:KA717_00120"/>
<organism evidence="1">
    <name type="scientific">Woronichinia naegeliana WA131</name>
    <dbReference type="NCBI Taxonomy" id="2824559"/>
    <lineage>
        <taxon>Bacteria</taxon>
        <taxon>Bacillati</taxon>
        <taxon>Cyanobacteriota</taxon>
        <taxon>Cyanophyceae</taxon>
        <taxon>Synechococcales</taxon>
        <taxon>Coelosphaeriaceae</taxon>
        <taxon>Woronichinia</taxon>
    </lineage>
</organism>
<sequence>MQLCQRLEQILENLRPAFSREATYQWFILLAWGVVLNSQPSAITSYVNALGLTESYYHQALHWFESKAFNVKGLTLGWSKWVSQHENLYRITKYRTKGLKSIRERGFMEDERNVRKPMNQYNALKQALKPHLGWHGARLSFLALFLLALLKGV</sequence>
<gene>
    <name evidence="1" type="ORF">KA717_00120</name>
</gene>
<name>A0A977KX26_9CYAN</name>
<proteinExistence type="predicted"/>
<protein>
    <submittedName>
        <fullName evidence="1">Uncharacterized protein</fullName>
    </submittedName>
</protein>